<organism evidence="1 2">
    <name type="scientific">Peronospora belbahrii</name>
    <dbReference type="NCBI Taxonomy" id="622444"/>
    <lineage>
        <taxon>Eukaryota</taxon>
        <taxon>Sar</taxon>
        <taxon>Stramenopiles</taxon>
        <taxon>Oomycota</taxon>
        <taxon>Peronosporomycetes</taxon>
        <taxon>Peronosporales</taxon>
        <taxon>Peronosporaceae</taxon>
        <taxon>Peronospora</taxon>
    </lineage>
</organism>
<evidence type="ECO:0000313" key="2">
    <source>
        <dbReference type="Proteomes" id="UP001158986"/>
    </source>
</evidence>
<sequence>MMTMNIVEVKLVEVQNQFAVSEANQFTKLHEYEENLVEVLRKAMGSVRKTAINICISCNVTWKRRRRNLGCLKLELDKEGKKHEKQLNCVLQQLQ</sequence>
<dbReference type="EMBL" id="CAKLCB010000242">
    <property type="protein sequence ID" value="CAH0517477.1"/>
    <property type="molecule type" value="Genomic_DNA"/>
</dbReference>
<dbReference type="Proteomes" id="UP001158986">
    <property type="component" value="Unassembled WGS sequence"/>
</dbReference>
<accession>A0ABN8CX08</accession>
<proteinExistence type="predicted"/>
<protein>
    <submittedName>
        <fullName evidence="1">Uncharacterized protein</fullName>
    </submittedName>
</protein>
<reference evidence="1 2" key="1">
    <citation type="submission" date="2021-11" db="EMBL/GenBank/DDBJ databases">
        <authorList>
            <person name="Islam A."/>
            <person name="Islam S."/>
            <person name="Flora M.S."/>
            <person name="Rahman M."/>
            <person name="Ziaur R.M."/>
            <person name="Epstein J.H."/>
            <person name="Hassan M."/>
            <person name="Klassen M."/>
            <person name="Woodard K."/>
            <person name="Webb A."/>
            <person name="Webby R.J."/>
            <person name="El Zowalaty M.E."/>
        </authorList>
    </citation>
    <scope>NUCLEOTIDE SEQUENCE [LARGE SCALE GENOMIC DNA]</scope>
    <source>
        <strain evidence="1">Pbs1</strain>
    </source>
</reference>
<name>A0ABN8CX08_9STRA</name>
<comment type="caution">
    <text evidence="1">The sequence shown here is derived from an EMBL/GenBank/DDBJ whole genome shotgun (WGS) entry which is preliminary data.</text>
</comment>
<evidence type="ECO:0000313" key="1">
    <source>
        <dbReference type="EMBL" id="CAH0517477.1"/>
    </source>
</evidence>
<keyword evidence="2" id="KW-1185">Reference proteome</keyword>
<gene>
    <name evidence="1" type="ORF">PBS001_LOCUS4086</name>
</gene>